<gene>
    <name evidence="4" type="ORF">F6S87_03855</name>
</gene>
<accession>A0A6I5NLV1</accession>
<feature type="transmembrane region" description="Helical" evidence="3">
    <location>
        <begin position="33"/>
        <end position="52"/>
    </location>
</feature>
<dbReference type="Proteomes" id="UP000469292">
    <property type="component" value="Unassembled WGS sequence"/>
</dbReference>
<evidence type="ECO:0000256" key="2">
    <source>
        <dbReference type="ARBA" id="ARBA00022448"/>
    </source>
</evidence>
<sequence>MSAIVQPIGLLAVIVAGYLFKRCGKFGPRDYRIVQEALFNLVLPCAIVYSFSTREHDLSLLWITLFGFVAAFLPVVIQYFASKRMPVANRAFFMLNASGFNIGCFVFPVAQAFFGPAAIVPAAMFDIGNSLMVAGGTNVMTQTMLHIKPGRTLGEQIEEEHADPEAPTLPRVRPHDRDARRLERVALLKNVVRGFVSSVPFDCYVVMVLFMVFGWHLPAAIVTAIEPLSDANAFLAMLMVGMLMELPSSKADVVAVLRVLGWRLPLGILFAVAAWFLLPFDPATREVVMLCCLAPIPVFSTLFTDQVIGNARLAGFTLSLTAVISLVLMTCVNLVVA</sequence>
<dbReference type="EMBL" id="VYSG01000001">
    <property type="protein sequence ID" value="NEG69752.1"/>
    <property type="molecule type" value="Genomic_DNA"/>
</dbReference>
<name>A0A6I5NLV1_9BIFI</name>
<keyword evidence="3" id="KW-0472">Membrane</keyword>
<dbReference type="Gene3D" id="1.20.1530.20">
    <property type="match status" value="1"/>
</dbReference>
<dbReference type="PANTHER" id="PTHR36838:SF3">
    <property type="entry name" value="TRANSPORTER AUXIN EFFLUX CARRIER EC FAMILY"/>
    <property type="match status" value="1"/>
</dbReference>
<dbReference type="AlphaFoldDB" id="A0A6I5NLV1"/>
<feature type="transmembrane region" description="Helical" evidence="3">
    <location>
        <begin position="6"/>
        <end position="21"/>
    </location>
</feature>
<dbReference type="InterPro" id="IPR038770">
    <property type="entry name" value="Na+/solute_symporter_sf"/>
</dbReference>
<organism evidence="4 5">
    <name type="scientific">Bifidobacterium choloepi</name>
    <dbReference type="NCBI Taxonomy" id="2614131"/>
    <lineage>
        <taxon>Bacteria</taxon>
        <taxon>Bacillati</taxon>
        <taxon>Actinomycetota</taxon>
        <taxon>Actinomycetes</taxon>
        <taxon>Bifidobacteriales</taxon>
        <taxon>Bifidobacteriaceae</taxon>
        <taxon>Bifidobacterium</taxon>
    </lineage>
</organism>
<feature type="transmembrane region" description="Helical" evidence="3">
    <location>
        <begin position="203"/>
        <end position="225"/>
    </location>
</feature>
<protein>
    <submittedName>
        <fullName evidence="4">Permease</fullName>
    </submittedName>
</protein>
<keyword evidence="5" id="KW-1185">Reference proteome</keyword>
<evidence type="ECO:0000256" key="3">
    <source>
        <dbReference type="SAM" id="Phobius"/>
    </source>
</evidence>
<feature type="transmembrane region" description="Helical" evidence="3">
    <location>
        <begin position="119"/>
        <end position="141"/>
    </location>
</feature>
<keyword evidence="2" id="KW-0813">Transport</keyword>
<feature type="transmembrane region" description="Helical" evidence="3">
    <location>
        <begin position="316"/>
        <end position="336"/>
    </location>
</feature>
<evidence type="ECO:0000313" key="4">
    <source>
        <dbReference type="EMBL" id="NEG69752.1"/>
    </source>
</evidence>
<comment type="caution">
    <text evidence="4">The sequence shown here is derived from an EMBL/GenBank/DDBJ whole genome shotgun (WGS) entry which is preliminary data.</text>
</comment>
<dbReference type="GO" id="GO:0012505">
    <property type="term" value="C:endomembrane system"/>
    <property type="evidence" value="ECO:0007669"/>
    <property type="project" value="UniProtKB-SubCell"/>
</dbReference>
<feature type="transmembrane region" description="Helical" evidence="3">
    <location>
        <begin position="58"/>
        <end position="81"/>
    </location>
</feature>
<comment type="subcellular location">
    <subcellularLocation>
        <location evidence="1">Endomembrane system</location>
        <topology evidence="1">Multi-pass membrane protein</topology>
    </subcellularLocation>
</comment>
<reference evidence="4 5" key="1">
    <citation type="submission" date="2019-09" db="EMBL/GenBank/DDBJ databases">
        <title>Phylogenetic characterization of a novel taxon of the genus Bifidobacterium: Bifidobacterium choloepi sp. nov.</title>
        <authorList>
            <person name="Modesto M."/>
            <person name="Satti M."/>
        </authorList>
    </citation>
    <scope>NUCLEOTIDE SEQUENCE [LARGE SCALE GENOMIC DNA]</scope>
    <source>
        <strain evidence="4 5">BRDM6</strain>
    </source>
</reference>
<feature type="transmembrane region" description="Helical" evidence="3">
    <location>
        <begin position="286"/>
        <end position="304"/>
    </location>
</feature>
<dbReference type="PANTHER" id="PTHR36838">
    <property type="entry name" value="AUXIN EFFLUX CARRIER FAMILY PROTEIN"/>
    <property type="match status" value="1"/>
</dbReference>
<evidence type="ECO:0000256" key="1">
    <source>
        <dbReference type="ARBA" id="ARBA00004127"/>
    </source>
</evidence>
<evidence type="ECO:0000313" key="5">
    <source>
        <dbReference type="Proteomes" id="UP000469292"/>
    </source>
</evidence>
<dbReference type="RefSeq" id="WP_163227284.1">
    <property type="nucleotide sequence ID" value="NZ_VYSG01000001.1"/>
</dbReference>
<proteinExistence type="predicted"/>
<keyword evidence="3" id="KW-0812">Transmembrane</keyword>
<feature type="transmembrane region" description="Helical" evidence="3">
    <location>
        <begin position="93"/>
        <end position="113"/>
    </location>
</feature>
<keyword evidence="3" id="KW-1133">Transmembrane helix</keyword>
<feature type="transmembrane region" description="Helical" evidence="3">
    <location>
        <begin position="260"/>
        <end position="280"/>
    </location>
</feature>